<comment type="caution">
    <text evidence="6">The sequence shown here is derived from an EMBL/GenBank/DDBJ whole genome shotgun (WGS) entry which is preliminary data.</text>
</comment>
<dbReference type="Pfam" id="PF03486">
    <property type="entry name" value="HI0933_like"/>
    <property type="match status" value="1"/>
</dbReference>
<evidence type="ECO:0000256" key="2">
    <source>
        <dbReference type="ARBA" id="ARBA00022630"/>
    </source>
</evidence>
<protein>
    <submittedName>
        <fullName evidence="6">NAD(P)/FAD-dependent oxidoreductase</fullName>
    </submittedName>
</protein>
<dbReference type="RefSeq" id="WP_154456768.1">
    <property type="nucleotide sequence ID" value="NZ_VUMV01000001.1"/>
</dbReference>
<dbReference type="PRINTS" id="PR00368">
    <property type="entry name" value="FADPNR"/>
</dbReference>
<dbReference type="PANTHER" id="PTHR42887">
    <property type="entry name" value="OS12G0638800 PROTEIN"/>
    <property type="match status" value="1"/>
</dbReference>
<dbReference type="SUPFAM" id="SSF51905">
    <property type="entry name" value="FAD/NAD(P)-binding domain"/>
    <property type="match status" value="1"/>
</dbReference>
<dbReference type="InterPro" id="IPR055178">
    <property type="entry name" value="RsdA/BaiN/AoA(So)-like_dom"/>
</dbReference>
<comment type="cofactor">
    <cofactor evidence="1">
        <name>FAD</name>
        <dbReference type="ChEBI" id="CHEBI:57692"/>
    </cofactor>
</comment>
<dbReference type="PRINTS" id="PR00411">
    <property type="entry name" value="PNDRDTASEI"/>
</dbReference>
<keyword evidence="3" id="KW-0274">FAD</keyword>
<dbReference type="Pfam" id="PF22780">
    <property type="entry name" value="HI0933_like_1st"/>
    <property type="match status" value="1"/>
</dbReference>
<keyword evidence="2" id="KW-0285">Flavoprotein</keyword>
<accession>A0A7X2P660</accession>
<organism evidence="6 7">
    <name type="scientific">Bilifractor porci</name>
    <dbReference type="NCBI Taxonomy" id="2606636"/>
    <lineage>
        <taxon>Bacteria</taxon>
        <taxon>Bacillati</taxon>
        <taxon>Bacillota</taxon>
        <taxon>Clostridia</taxon>
        <taxon>Lachnospirales</taxon>
        <taxon>Lachnospiraceae</taxon>
        <taxon>Bilifractor</taxon>
    </lineage>
</organism>
<dbReference type="Proteomes" id="UP000466864">
    <property type="component" value="Unassembled WGS sequence"/>
</dbReference>
<dbReference type="InterPro" id="IPR036188">
    <property type="entry name" value="FAD/NAD-bd_sf"/>
</dbReference>
<reference evidence="6 7" key="1">
    <citation type="submission" date="2019-08" db="EMBL/GenBank/DDBJ databases">
        <title>In-depth cultivation of the pig gut microbiome towards novel bacterial diversity and tailored functional studies.</title>
        <authorList>
            <person name="Wylensek D."/>
            <person name="Hitch T.C.A."/>
            <person name="Clavel T."/>
        </authorList>
    </citation>
    <scope>NUCLEOTIDE SEQUENCE [LARGE SCALE GENOMIC DNA]</scope>
    <source>
        <strain evidence="6 7">Oil+RF-744-WCA-WT-13</strain>
    </source>
</reference>
<feature type="domain" description="RsdA/BaiN/AoA(So)-like Rossmann fold-like" evidence="4">
    <location>
        <begin position="2"/>
        <end position="416"/>
    </location>
</feature>
<name>A0A7X2P660_9FIRM</name>
<dbReference type="AlphaFoldDB" id="A0A7X2P660"/>
<evidence type="ECO:0000313" key="6">
    <source>
        <dbReference type="EMBL" id="MST80957.1"/>
    </source>
</evidence>
<evidence type="ECO:0000256" key="3">
    <source>
        <dbReference type="ARBA" id="ARBA00022827"/>
    </source>
</evidence>
<evidence type="ECO:0000259" key="4">
    <source>
        <dbReference type="Pfam" id="PF03486"/>
    </source>
</evidence>
<evidence type="ECO:0000259" key="5">
    <source>
        <dbReference type="Pfam" id="PF22780"/>
    </source>
</evidence>
<evidence type="ECO:0000256" key="1">
    <source>
        <dbReference type="ARBA" id="ARBA00001974"/>
    </source>
</evidence>
<dbReference type="InterPro" id="IPR023166">
    <property type="entry name" value="BaiN-like_dom_sf"/>
</dbReference>
<dbReference type="InterPro" id="IPR057661">
    <property type="entry name" value="RsdA/BaiN/AoA(So)_Rossmann"/>
</dbReference>
<dbReference type="Gene3D" id="3.50.50.60">
    <property type="entry name" value="FAD/NAD(P)-binding domain"/>
    <property type="match status" value="1"/>
</dbReference>
<dbReference type="Gene3D" id="1.10.8.260">
    <property type="entry name" value="HI0933 insert domain-like"/>
    <property type="match status" value="1"/>
</dbReference>
<dbReference type="Gene3D" id="2.40.30.10">
    <property type="entry name" value="Translation factors"/>
    <property type="match status" value="1"/>
</dbReference>
<evidence type="ECO:0000313" key="7">
    <source>
        <dbReference type="Proteomes" id="UP000466864"/>
    </source>
</evidence>
<gene>
    <name evidence="6" type="ORF">FYJ60_01215</name>
</gene>
<dbReference type="EMBL" id="VUMV01000001">
    <property type="protein sequence ID" value="MST80957.1"/>
    <property type="molecule type" value="Genomic_DNA"/>
</dbReference>
<sequence length="421" mass="45689">MKCVIIGGGAAGMAAALFLVEAGAEVCVLEQNEKLGKKLFITGKGRCNFTNACDVDELFAHIVTNPRFLYSSFYGWDSNQTIDLFEKLGVRTKIERGNRAFPASDHSSDIIRALEKRLREKKVHICLRTKVSKLLTDAGADGKEKITGVLLSDGTAVSTDAVVLATGGLSYPSTGATGDGYHFAEETGHRIAPCRPALVPLVAAEAYIPRMQGLSLRNVTLRIPYEKKKEFKEFGELLFTHFGISGPLALSASSYIGSALEENQKKGGEGLSASLDLKPALTEKQLDDRLLREFGEAKNKEFKNVIPGLFPASLRPVMLELSGIPGEKPVREVTKEERKRFIALIKSFPFTITGTRSYNEAIITQGGVSVRDVNPSTMESRRVSGLFFAGEVLDLDGVTGGYNLQIAWATAHTAAEGILKK</sequence>
<feature type="domain" description="RsdA/BaiN/AoA(So)-like insert" evidence="5">
    <location>
        <begin position="195"/>
        <end position="363"/>
    </location>
</feature>
<proteinExistence type="predicted"/>
<dbReference type="InterPro" id="IPR004792">
    <property type="entry name" value="BaiN-like"/>
</dbReference>
<keyword evidence="7" id="KW-1185">Reference proteome</keyword>
<dbReference type="SUPFAM" id="SSF160996">
    <property type="entry name" value="HI0933 insert domain-like"/>
    <property type="match status" value="1"/>
</dbReference>
<dbReference type="PANTHER" id="PTHR42887:SF2">
    <property type="entry name" value="OS12G0638800 PROTEIN"/>
    <property type="match status" value="1"/>
</dbReference>
<dbReference type="NCBIfam" id="TIGR00275">
    <property type="entry name" value="aminoacetone oxidase family FAD-binding enzyme"/>
    <property type="match status" value="1"/>
</dbReference>